<proteinExistence type="predicted"/>
<comment type="caution">
    <text evidence="1">The sequence shown here is derived from an EMBL/GenBank/DDBJ whole genome shotgun (WGS) entry which is preliminary data.</text>
</comment>
<dbReference type="EMBL" id="BMAT01002529">
    <property type="protein sequence ID" value="GFS08652.1"/>
    <property type="molecule type" value="Genomic_DNA"/>
</dbReference>
<sequence>MATGQGPPQLLPLDDVTGRKLGACPQVGATLKRGYDLVCYISTGMICSETARLVSFFPISHFIRVGRFCSQLNAKILLLRLYSIRCYAGVKTWPLVTSAQTGLSTSKVIKREPLPLPLNLCRRIPHLSIADKRPR</sequence>
<organism evidence="1 2">
    <name type="scientific">Elysia marginata</name>
    <dbReference type="NCBI Taxonomy" id="1093978"/>
    <lineage>
        <taxon>Eukaryota</taxon>
        <taxon>Metazoa</taxon>
        <taxon>Spiralia</taxon>
        <taxon>Lophotrochozoa</taxon>
        <taxon>Mollusca</taxon>
        <taxon>Gastropoda</taxon>
        <taxon>Heterobranchia</taxon>
        <taxon>Euthyneura</taxon>
        <taxon>Panpulmonata</taxon>
        <taxon>Sacoglossa</taxon>
        <taxon>Placobranchoidea</taxon>
        <taxon>Plakobranchidae</taxon>
        <taxon>Elysia</taxon>
    </lineage>
</organism>
<name>A0AAV4IIX8_9GAST</name>
<evidence type="ECO:0000313" key="1">
    <source>
        <dbReference type="EMBL" id="GFS08652.1"/>
    </source>
</evidence>
<dbReference type="Proteomes" id="UP000762676">
    <property type="component" value="Unassembled WGS sequence"/>
</dbReference>
<accession>A0AAV4IIX8</accession>
<protein>
    <submittedName>
        <fullName evidence="1">Uncharacterized protein</fullName>
    </submittedName>
</protein>
<evidence type="ECO:0000313" key="2">
    <source>
        <dbReference type="Proteomes" id="UP000762676"/>
    </source>
</evidence>
<reference evidence="1 2" key="1">
    <citation type="journal article" date="2021" name="Elife">
        <title>Chloroplast acquisition without the gene transfer in kleptoplastic sea slugs, Plakobranchus ocellatus.</title>
        <authorList>
            <person name="Maeda T."/>
            <person name="Takahashi S."/>
            <person name="Yoshida T."/>
            <person name="Shimamura S."/>
            <person name="Takaki Y."/>
            <person name="Nagai Y."/>
            <person name="Toyoda A."/>
            <person name="Suzuki Y."/>
            <person name="Arimoto A."/>
            <person name="Ishii H."/>
            <person name="Satoh N."/>
            <person name="Nishiyama T."/>
            <person name="Hasebe M."/>
            <person name="Maruyama T."/>
            <person name="Minagawa J."/>
            <person name="Obokata J."/>
            <person name="Shigenobu S."/>
        </authorList>
    </citation>
    <scope>NUCLEOTIDE SEQUENCE [LARGE SCALE GENOMIC DNA]</scope>
</reference>
<gene>
    <name evidence="1" type="ORF">ElyMa_001279700</name>
</gene>
<dbReference type="AlphaFoldDB" id="A0AAV4IIX8"/>
<keyword evidence="2" id="KW-1185">Reference proteome</keyword>